<proteinExistence type="predicted"/>
<accession>A0ABP7G4R4</accession>
<dbReference type="Proteomes" id="UP001500540">
    <property type="component" value="Unassembled WGS sequence"/>
</dbReference>
<dbReference type="SUPFAM" id="SSF55729">
    <property type="entry name" value="Acyl-CoA N-acyltransferases (Nat)"/>
    <property type="match status" value="1"/>
</dbReference>
<dbReference type="PROSITE" id="PS51729">
    <property type="entry name" value="GNAT_YJDJ"/>
    <property type="match status" value="1"/>
</dbReference>
<dbReference type="InterPro" id="IPR045057">
    <property type="entry name" value="Gcn5-rel_NAT"/>
</dbReference>
<protein>
    <recommendedName>
        <fullName evidence="1">N-acetyltransferase domain-containing protein</fullName>
    </recommendedName>
</protein>
<dbReference type="InterPro" id="IPR016181">
    <property type="entry name" value="Acyl_CoA_acyltransferase"/>
</dbReference>
<dbReference type="Gene3D" id="3.40.630.30">
    <property type="match status" value="1"/>
</dbReference>
<sequence>MPEPQLRVTRNDDERRYEIHVDDVLGGYTVFHEREPGVLRFPHTVIDPAFRGKGLAVVLVERAMADVATRGEIVVPLCTVVHGYLDTHDVPGLAVQWPAETV</sequence>
<evidence type="ECO:0000259" key="1">
    <source>
        <dbReference type="PROSITE" id="PS51729"/>
    </source>
</evidence>
<keyword evidence="3" id="KW-1185">Reference proteome</keyword>
<feature type="domain" description="N-acetyltransferase" evidence="1">
    <location>
        <begin position="9"/>
        <end position="98"/>
    </location>
</feature>
<dbReference type="PANTHER" id="PTHR31435">
    <property type="entry name" value="PROTEIN NATD1"/>
    <property type="match status" value="1"/>
</dbReference>
<evidence type="ECO:0000313" key="2">
    <source>
        <dbReference type="EMBL" id="GAA3751468.1"/>
    </source>
</evidence>
<name>A0ABP7G4R4_9MICO</name>
<dbReference type="PANTHER" id="PTHR31435:SF10">
    <property type="entry name" value="BSR4717 PROTEIN"/>
    <property type="match status" value="1"/>
</dbReference>
<dbReference type="RefSeq" id="WP_344779390.1">
    <property type="nucleotide sequence ID" value="NZ_BAABAF010000001.1"/>
</dbReference>
<gene>
    <name evidence="2" type="ORF">GCM10022240_00810</name>
</gene>
<comment type="caution">
    <text evidence="2">The sequence shown here is derived from an EMBL/GenBank/DDBJ whole genome shotgun (WGS) entry which is preliminary data.</text>
</comment>
<evidence type="ECO:0000313" key="3">
    <source>
        <dbReference type="Proteomes" id="UP001500540"/>
    </source>
</evidence>
<dbReference type="InterPro" id="IPR031165">
    <property type="entry name" value="GNAT_YJDJ"/>
</dbReference>
<dbReference type="EMBL" id="BAABAF010000001">
    <property type="protein sequence ID" value="GAA3751468.1"/>
    <property type="molecule type" value="Genomic_DNA"/>
</dbReference>
<dbReference type="Pfam" id="PF14542">
    <property type="entry name" value="Acetyltransf_CG"/>
    <property type="match status" value="1"/>
</dbReference>
<organism evidence="2 3">
    <name type="scientific">Microbacterium kribbense</name>
    <dbReference type="NCBI Taxonomy" id="433645"/>
    <lineage>
        <taxon>Bacteria</taxon>
        <taxon>Bacillati</taxon>
        <taxon>Actinomycetota</taxon>
        <taxon>Actinomycetes</taxon>
        <taxon>Micrococcales</taxon>
        <taxon>Microbacteriaceae</taxon>
        <taxon>Microbacterium</taxon>
    </lineage>
</organism>
<reference evidence="3" key="1">
    <citation type="journal article" date="2019" name="Int. J. Syst. Evol. Microbiol.">
        <title>The Global Catalogue of Microorganisms (GCM) 10K type strain sequencing project: providing services to taxonomists for standard genome sequencing and annotation.</title>
        <authorList>
            <consortium name="The Broad Institute Genomics Platform"/>
            <consortium name="The Broad Institute Genome Sequencing Center for Infectious Disease"/>
            <person name="Wu L."/>
            <person name="Ma J."/>
        </authorList>
    </citation>
    <scope>NUCLEOTIDE SEQUENCE [LARGE SCALE GENOMIC DNA]</scope>
    <source>
        <strain evidence="3">JCM 16950</strain>
    </source>
</reference>